<name>C4JJC0_UNCRE</name>
<reference evidence="3" key="1">
    <citation type="journal article" date="2009" name="Genome Res.">
        <title>Comparative genomic analyses of the human fungal pathogens Coccidioides and their relatives.</title>
        <authorList>
            <person name="Sharpton T.J."/>
            <person name="Stajich J.E."/>
            <person name="Rounsley S.D."/>
            <person name="Gardner M.J."/>
            <person name="Wortman J.R."/>
            <person name="Jordar V.S."/>
            <person name="Maiti R."/>
            <person name="Kodira C.D."/>
            <person name="Neafsey D.E."/>
            <person name="Zeng Q."/>
            <person name="Hung C.-Y."/>
            <person name="McMahan C."/>
            <person name="Muszewska A."/>
            <person name="Grynberg M."/>
            <person name="Mandel M.A."/>
            <person name="Kellner E.M."/>
            <person name="Barker B.M."/>
            <person name="Galgiani J.N."/>
            <person name="Orbach M.J."/>
            <person name="Kirkland T.N."/>
            <person name="Cole G.T."/>
            <person name="Henn M.R."/>
            <person name="Birren B.W."/>
            <person name="Taylor J.W."/>
        </authorList>
    </citation>
    <scope>NUCLEOTIDE SEQUENCE [LARGE SCALE GENOMIC DNA]</scope>
    <source>
        <strain evidence="3">UAMH 1704</strain>
    </source>
</reference>
<evidence type="ECO:0000256" key="1">
    <source>
        <dbReference type="SAM" id="MobiDB-lite"/>
    </source>
</evidence>
<feature type="compositionally biased region" description="Basic and acidic residues" evidence="1">
    <location>
        <begin position="414"/>
        <end position="428"/>
    </location>
</feature>
<protein>
    <submittedName>
        <fullName evidence="2">Uncharacterized protein</fullName>
    </submittedName>
</protein>
<proteinExistence type="predicted"/>
<gene>
    <name evidence="2" type="ORF">UREG_01727</name>
</gene>
<feature type="region of interest" description="Disordered" evidence="1">
    <location>
        <begin position="168"/>
        <end position="197"/>
    </location>
</feature>
<dbReference type="AlphaFoldDB" id="C4JJC0"/>
<feature type="region of interest" description="Disordered" evidence="1">
    <location>
        <begin position="644"/>
        <end position="665"/>
    </location>
</feature>
<dbReference type="Proteomes" id="UP000002058">
    <property type="component" value="Unassembled WGS sequence"/>
</dbReference>
<feature type="compositionally biased region" description="Low complexity" evidence="1">
    <location>
        <begin position="331"/>
        <end position="351"/>
    </location>
</feature>
<dbReference type="InParanoid" id="C4JJC0"/>
<sequence>MDPLDKDMPTNGANLKTHKALPRKRDLIQDDEVSSPAESTRSRTMSPLSNGFTLPKPVQALPLTPPSLSLESKKQSSPISTIRDSQLQSPDPALQATPTRKANLLTPDITPPRVVSQGHKRPPQFRNFASMSSKAESFKTAREVFSSDDDVEATKLFDSERSCLLRGYDNSIDSDQSPNLSSLDSTPPVNGRKVSKESYHFGSLEGHWKENGIESSQLPKVRNKQRHRSGLKSQEASPKTYDAEVRRKRLGSQPNRERSLRERVKEAKKATNRLSIEEFGKEIGWFSIEDRDKHSCDLSGVSATSTIEAVIIDSPPRKKQTLRHTGKAESLRSVSSPVSRPPRDTSTSRASEQSHRLVRRNTRITNQDRLSVASDNLSLASTTTCSKPKPAEEIIPVVVIPQRRSSLRSSACGSREHSRTRPIPENRRPSTAPEGQTPSRPFDVSKRRRTMSESEPRWRKSIDAPRCGPIYQPRIPVRRSSLSASTSRNPSRTASLTSDNLQRYQQEQEAQAFLNEKPTRGKQNDDQSIPPIAPKVEQPEPENIVARENSNGQIYLSVETHCNDSLLQTPSLPKTPFQPSIQSLSPGPIEISEARAVPFFAHNNKSLLVVEQYPQTDSQAVQRLRTSPTDLEVILVEPRTPVRDSDIETPCIDSPLRNPRAPPKPPVFKIIPPTPAESNNHQHYHLPSSSTESSNGFARRWDSLRHSFSAKRHASVREANQPVYRFRNRKAGKEIDGELHPFWRPRGFWDDFKDSDLDGEPVQRKPAQRNITGGIGDVYIGNSLGIPQSRIFQGPLTLIRRVSNRSRRRKNASHTSILSATLSLSGGRGRDRALPHLLSVRELQNWLTRTRRRRERRKLEAKRNKLRHMIGEKVAVDPNLVIGRYNPPPRSAFDS</sequence>
<feature type="compositionally biased region" description="Basic residues" evidence="1">
    <location>
        <begin position="221"/>
        <end position="230"/>
    </location>
</feature>
<dbReference type="OrthoDB" id="3870679at2759"/>
<feature type="compositionally biased region" description="Basic and acidic residues" evidence="1">
    <location>
        <begin position="255"/>
        <end position="269"/>
    </location>
</feature>
<feature type="compositionally biased region" description="Basic and acidic residues" evidence="1">
    <location>
        <begin position="450"/>
        <end position="463"/>
    </location>
</feature>
<feature type="compositionally biased region" description="Polar residues" evidence="1">
    <location>
        <begin position="480"/>
        <end position="499"/>
    </location>
</feature>
<feature type="compositionally biased region" description="Polar residues" evidence="1">
    <location>
        <begin position="75"/>
        <end position="89"/>
    </location>
</feature>
<feature type="region of interest" description="Disordered" evidence="1">
    <location>
        <begin position="1"/>
        <end position="133"/>
    </location>
</feature>
<accession>C4JJC0</accession>
<feature type="region of interest" description="Disordered" evidence="1">
    <location>
        <begin position="314"/>
        <end position="369"/>
    </location>
</feature>
<feature type="region of interest" description="Disordered" evidence="1">
    <location>
        <begin position="404"/>
        <end position="499"/>
    </location>
</feature>
<feature type="compositionally biased region" description="Polar residues" evidence="1">
    <location>
        <begin position="171"/>
        <end position="188"/>
    </location>
</feature>
<dbReference type="RefSeq" id="XP_002542211.1">
    <property type="nucleotide sequence ID" value="XM_002542165.1"/>
</dbReference>
<dbReference type="KEGG" id="ure:UREG_01727"/>
<dbReference type="OMA" id="DERTMDY"/>
<dbReference type="GeneID" id="8438776"/>
<dbReference type="EMBL" id="CH476615">
    <property type="protein sequence ID" value="EEP76878.1"/>
    <property type="molecule type" value="Genomic_DNA"/>
</dbReference>
<keyword evidence="3" id="KW-1185">Reference proteome</keyword>
<organism evidence="2 3">
    <name type="scientific">Uncinocarpus reesii (strain UAMH 1704)</name>
    <dbReference type="NCBI Taxonomy" id="336963"/>
    <lineage>
        <taxon>Eukaryota</taxon>
        <taxon>Fungi</taxon>
        <taxon>Dikarya</taxon>
        <taxon>Ascomycota</taxon>
        <taxon>Pezizomycotina</taxon>
        <taxon>Eurotiomycetes</taxon>
        <taxon>Eurotiomycetidae</taxon>
        <taxon>Onygenales</taxon>
        <taxon>Onygenaceae</taxon>
        <taxon>Uncinocarpus</taxon>
    </lineage>
</organism>
<dbReference type="eggNOG" id="ENOG502SN25">
    <property type="taxonomic scope" value="Eukaryota"/>
</dbReference>
<dbReference type="HOGENOM" id="CLU_326237_0_0_1"/>
<feature type="compositionally biased region" description="Polar residues" evidence="1">
    <location>
        <begin position="36"/>
        <end position="52"/>
    </location>
</feature>
<feature type="region of interest" description="Disordered" evidence="1">
    <location>
        <begin position="515"/>
        <end position="536"/>
    </location>
</feature>
<evidence type="ECO:0000313" key="2">
    <source>
        <dbReference type="EMBL" id="EEP76878.1"/>
    </source>
</evidence>
<dbReference type="VEuPathDB" id="FungiDB:UREG_01727"/>
<feature type="region of interest" description="Disordered" evidence="1">
    <location>
        <begin position="210"/>
        <end position="269"/>
    </location>
</feature>
<evidence type="ECO:0000313" key="3">
    <source>
        <dbReference type="Proteomes" id="UP000002058"/>
    </source>
</evidence>